<feature type="region of interest" description="Disordered" evidence="5">
    <location>
        <begin position="192"/>
        <end position="235"/>
    </location>
</feature>
<keyword evidence="7" id="KW-0449">Lipoprotein</keyword>
<dbReference type="Proteomes" id="UP000031656">
    <property type="component" value="Chromosome"/>
</dbReference>
<feature type="domain" description="RlpA-like protein double-psi beta-barrel" evidence="6">
    <location>
        <begin position="91"/>
        <end position="179"/>
    </location>
</feature>
<dbReference type="GO" id="GO:0071555">
    <property type="term" value="P:cell wall organization"/>
    <property type="evidence" value="ECO:0007669"/>
    <property type="project" value="UniProtKB-KW"/>
</dbReference>
<dbReference type="EMBL" id="CP004373">
    <property type="protein sequence ID" value="AHK70372.1"/>
    <property type="molecule type" value="Genomic_DNA"/>
</dbReference>
<accession>A0A067Z2T6</accession>
<dbReference type="NCBIfam" id="TIGR00413">
    <property type="entry name" value="rlpA"/>
    <property type="match status" value="1"/>
</dbReference>
<dbReference type="GO" id="GO:0008932">
    <property type="term" value="F:lytic endotransglycosylase activity"/>
    <property type="evidence" value="ECO:0007669"/>
    <property type="project" value="UniProtKB-UniRule"/>
</dbReference>
<dbReference type="HOGENOM" id="CLU_042923_6_3_5"/>
<dbReference type="InterPro" id="IPR034718">
    <property type="entry name" value="RlpA"/>
</dbReference>
<evidence type="ECO:0000256" key="1">
    <source>
        <dbReference type="ARBA" id="ARBA00023239"/>
    </source>
</evidence>
<sequence length="235" mass="24784">MCYLVRSEPVPSTGEEPDIVRFDLSVLRNPLRCIPLRSMTFAVALAGLASHHAAHASDDSATDGTPKTSWADSVRAALANRAHQAAHAWSQHGMASWYGRHFHGRRTASGTTFNTNDLTAAHPSLPLGTKLLVTSQDTGRSVVVTVNDRGPFNSRIIDLSHAAAAKIGMLGAGTAHVTIAKMTDIAPSMHPATEPEVAEADPSDTSAQAIQAAGTSIAPASRHGSGTHRTPHHHH</sequence>
<name>A0A067Z2T6_GLUOY</name>
<evidence type="ECO:0000259" key="6">
    <source>
        <dbReference type="Pfam" id="PF03330"/>
    </source>
</evidence>
<comment type="similarity">
    <text evidence="3 4">Belongs to the RlpA family.</text>
</comment>
<dbReference type="EC" id="4.2.2.-" evidence="3"/>
<dbReference type="InterPro" id="IPR012997">
    <property type="entry name" value="RplA"/>
</dbReference>
<gene>
    <name evidence="3" type="primary">rlpA</name>
    <name evidence="7" type="ORF">GLS_c04550</name>
</gene>
<dbReference type="InterPro" id="IPR036908">
    <property type="entry name" value="RlpA-like_sf"/>
</dbReference>
<organism evidence="7 8">
    <name type="scientific">Gluconobacter oxydans DSM 3504</name>
    <dbReference type="NCBI Taxonomy" id="1288313"/>
    <lineage>
        <taxon>Bacteria</taxon>
        <taxon>Pseudomonadati</taxon>
        <taxon>Pseudomonadota</taxon>
        <taxon>Alphaproteobacteria</taxon>
        <taxon>Acetobacterales</taxon>
        <taxon>Acetobacteraceae</taxon>
        <taxon>Gluconobacter</taxon>
    </lineage>
</organism>
<dbReference type="KEGG" id="goy:GLS_c04550"/>
<keyword evidence="2 3" id="KW-0961">Cell wall biogenesis/degradation</keyword>
<dbReference type="AlphaFoldDB" id="A0A067Z2T6"/>
<proteinExistence type="inferred from homology"/>
<dbReference type="InterPro" id="IPR009009">
    <property type="entry name" value="RlpA-like_DPBB"/>
</dbReference>
<dbReference type="GO" id="GO:0000270">
    <property type="term" value="P:peptidoglycan metabolic process"/>
    <property type="evidence" value="ECO:0007669"/>
    <property type="project" value="UniProtKB-UniRule"/>
</dbReference>
<evidence type="ECO:0000313" key="7">
    <source>
        <dbReference type="EMBL" id="AHK70372.1"/>
    </source>
</evidence>
<feature type="compositionally biased region" description="Basic residues" evidence="5">
    <location>
        <begin position="225"/>
        <end position="235"/>
    </location>
</feature>
<evidence type="ECO:0000313" key="8">
    <source>
        <dbReference type="Proteomes" id="UP000031656"/>
    </source>
</evidence>
<reference evidence="7 8" key="1">
    <citation type="journal article" date="2015" name="Appl. Microbiol. Biotechnol.">
        <title>The consequence of an additional NADH dehydrogenase paralog on the growth of Gluconobacter oxydans DSM3504.</title>
        <authorList>
            <person name="Kostner D."/>
            <person name="Luchterhand B."/>
            <person name="Junker A."/>
            <person name="Volland S."/>
            <person name="Daniel R."/>
            <person name="Buchs J."/>
            <person name="Liebl W."/>
            <person name="Ehrenreich A."/>
        </authorList>
    </citation>
    <scope>NUCLEOTIDE SEQUENCE [LARGE SCALE GENOMIC DNA]</scope>
    <source>
        <strain evidence="7">DSM 3504</strain>
    </source>
</reference>
<evidence type="ECO:0000256" key="4">
    <source>
        <dbReference type="RuleBase" id="RU003495"/>
    </source>
</evidence>
<dbReference type="Gene3D" id="2.40.40.10">
    <property type="entry name" value="RlpA-like domain"/>
    <property type="match status" value="1"/>
</dbReference>
<evidence type="ECO:0000256" key="3">
    <source>
        <dbReference type="HAMAP-Rule" id="MF_02071"/>
    </source>
</evidence>
<protein>
    <recommendedName>
        <fullName evidence="3">Endolytic peptidoglycan transglycosylase RlpA</fullName>
        <ecNumber evidence="3">4.2.2.-</ecNumber>
    </recommendedName>
</protein>
<dbReference type="SUPFAM" id="SSF50685">
    <property type="entry name" value="Barwin-like endoglucanases"/>
    <property type="match status" value="1"/>
</dbReference>
<dbReference type="PANTHER" id="PTHR34183:SF1">
    <property type="entry name" value="ENDOLYTIC PEPTIDOGLYCAN TRANSGLYCOSYLASE RLPA"/>
    <property type="match status" value="1"/>
</dbReference>
<dbReference type="HAMAP" id="MF_02071">
    <property type="entry name" value="RlpA"/>
    <property type="match status" value="1"/>
</dbReference>
<evidence type="ECO:0000256" key="2">
    <source>
        <dbReference type="ARBA" id="ARBA00023316"/>
    </source>
</evidence>
<dbReference type="CDD" id="cd22268">
    <property type="entry name" value="DPBB_RlpA-like"/>
    <property type="match status" value="1"/>
</dbReference>
<dbReference type="PANTHER" id="PTHR34183">
    <property type="entry name" value="ENDOLYTIC PEPTIDOGLYCAN TRANSGLYCOSYLASE RLPA"/>
    <property type="match status" value="1"/>
</dbReference>
<comment type="function">
    <text evidence="3">Lytic transglycosylase with a strong preference for naked glycan strands that lack stem peptides.</text>
</comment>
<evidence type="ECO:0000256" key="5">
    <source>
        <dbReference type="SAM" id="MobiDB-lite"/>
    </source>
</evidence>
<dbReference type="Pfam" id="PF03330">
    <property type="entry name" value="DPBB_1"/>
    <property type="match status" value="1"/>
</dbReference>
<keyword evidence="1 3" id="KW-0456">Lyase</keyword>